<feature type="compositionally biased region" description="Basic residues" evidence="2">
    <location>
        <begin position="938"/>
        <end position="948"/>
    </location>
</feature>
<dbReference type="PANTHER" id="PTHR33266">
    <property type="entry name" value="CHROMOSOME 15, WHOLE GENOME SHOTGUN SEQUENCE"/>
    <property type="match status" value="1"/>
</dbReference>
<evidence type="ECO:0000256" key="1">
    <source>
        <dbReference type="SAM" id="Coils"/>
    </source>
</evidence>
<evidence type="ECO:0000256" key="2">
    <source>
        <dbReference type="SAM" id="MobiDB-lite"/>
    </source>
</evidence>
<keyword evidence="1" id="KW-0175">Coiled coil</keyword>
<dbReference type="PANTHER" id="PTHR33266:SF1">
    <property type="entry name" value="F-BOX DOMAIN-CONTAINING PROTEIN"/>
    <property type="match status" value="1"/>
</dbReference>
<feature type="region of interest" description="Disordered" evidence="2">
    <location>
        <begin position="919"/>
        <end position="954"/>
    </location>
</feature>
<reference evidence="3 4" key="1">
    <citation type="submission" date="2024-01" db="EMBL/GenBank/DDBJ databases">
        <title>A draft genome for the cacao thread blight pathogen Marasmiellus scandens.</title>
        <authorList>
            <person name="Baruah I.K."/>
            <person name="Leung J."/>
            <person name="Bukari Y."/>
            <person name="Amoako-Attah I."/>
            <person name="Meinhardt L.W."/>
            <person name="Bailey B.A."/>
            <person name="Cohen S.P."/>
        </authorList>
    </citation>
    <scope>NUCLEOTIDE SEQUENCE [LARGE SCALE GENOMIC DNA]</scope>
    <source>
        <strain evidence="3 4">GH-19</strain>
    </source>
</reference>
<feature type="compositionally biased region" description="Basic and acidic residues" evidence="2">
    <location>
        <begin position="919"/>
        <end position="928"/>
    </location>
</feature>
<protein>
    <submittedName>
        <fullName evidence="3">Uncharacterized protein</fullName>
    </submittedName>
</protein>
<dbReference type="EMBL" id="JBANRG010000037">
    <property type="protein sequence ID" value="KAK7448932.1"/>
    <property type="molecule type" value="Genomic_DNA"/>
</dbReference>
<keyword evidence="4" id="KW-1185">Reference proteome</keyword>
<dbReference type="Proteomes" id="UP001498398">
    <property type="component" value="Unassembled WGS sequence"/>
</dbReference>
<name>A0ABR1J2Z9_9AGAR</name>
<comment type="caution">
    <text evidence="3">The sequence shown here is derived from an EMBL/GenBank/DDBJ whole genome shotgun (WGS) entry which is preliminary data.</text>
</comment>
<gene>
    <name evidence="3" type="ORF">VKT23_013664</name>
</gene>
<feature type="coiled-coil region" evidence="1">
    <location>
        <begin position="870"/>
        <end position="897"/>
    </location>
</feature>
<evidence type="ECO:0000313" key="4">
    <source>
        <dbReference type="Proteomes" id="UP001498398"/>
    </source>
</evidence>
<accession>A0ABR1J2Z9</accession>
<proteinExistence type="predicted"/>
<evidence type="ECO:0000313" key="3">
    <source>
        <dbReference type="EMBL" id="KAK7448932.1"/>
    </source>
</evidence>
<sequence>MASFNTAVRPYILLQHLVHAYKAKMMDSTADVEWLRMFIGTVDPTIARDANLKRLQLLEALGPFVDRFNEANEERDIENAFIAFYGSINFRFGSKPIMSSQAIKSIASSFQESAEHLDFGNLEQLRFETLQAFTFSDVECSDTEFLNMCLKEIQHLFFLDADFDLAFKALFEKLGYDISEEGAQPISDEQGAQVISDEEVSRALKASMAVPFRGLSATALFTYLTDCHQIFASGSVGSQLFYGRFICICNSSGTGKTRAILELRNSDIPVLYINMRPSGDTKNYPPRDDIIAQLFDPAFRSSANDYYHICLKVFCAIFELLIPEFNKPDQCLADKIDRWNTRYTDDVSRDNVKRREFFSKVQESFDKMQEDCTGSKQRLLAAYMNLCRSLESQKNFLVLALDETQAITECPRAQPWHDSPSHMLTRAIADFTRTNGPAVWVLFSSTNSRITHFAAPAPFHNSARVANNRELLFTPFSALEWDVYAEPGDKLDFRSVGEFKTTISFGRPLWKSVLALHPNPDEMTVYAYDKLLCRQEGSYPEEDAYLALLGQRFALSIDDGSHRSVPFIAKGIASNMRFLVSTSQNRMKQYSTYPSEPVLSHAAASYMHSEDNLVKSLDVLSSRISSGLIQAGELGELMSRLLILIARDFAAIHAYDIGVRVKPNFPERYHQYYKPFPSTPGLQYFAYLRPVPLLLVLCILFGDEWILSNPGCIKAFERAYISASHWIRMAEDVAPRPSITKEDYLKDLFLRGMALQCHHQQDLIDGFFPILFLNDADEVVGMSTVSEQSKNWQKRANPAAFVNIADESIDLGTGYPHVVIGLNHGDAKTGDAAFSVSYQEHLHHDDPKLTIQLHYFSEPDLKVLACTPRLAEAFKTLKNANQNANQSEAVMKHLAASALYGSIHERPRWWWREMREVKKDSAKRKYDSDSSSTSKQRGDRKTKKRGTVKRQVAS</sequence>
<organism evidence="3 4">
    <name type="scientific">Marasmiellus scandens</name>
    <dbReference type="NCBI Taxonomy" id="2682957"/>
    <lineage>
        <taxon>Eukaryota</taxon>
        <taxon>Fungi</taxon>
        <taxon>Dikarya</taxon>
        <taxon>Basidiomycota</taxon>
        <taxon>Agaricomycotina</taxon>
        <taxon>Agaricomycetes</taxon>
        <taxon>Agaricomycetidae</taxon>
        <taxon>Agaricales</taxon>
        <taxon>Marasmiineae</taxon>
        <taxon>Omphalotaceae</taxon>
        <taxon>Marasmiellus</taxon>
    </lineage>
</organism>